<dbReference type="AlphaFoldDB" id="A0A2K3KNJ1"/>
<dbReference type="EMBL" id="ASHM01103509">
    <property type="protein sequence ID" value="PNX67881.1"/>
    <property type="molecule type" value="Genomic_DNA"/>
</dbReference>
<accession>A0A2K3KNJ1</accession>
<evidence type="ECO:0000313" key="1">
    <source>
        <dbReference type="EMBL" id="PNX67881.1"/>
    </source>
</evidence>
<feature type="non-terminal residue" evidence="1">
    <location>
        <position position="1"/>
    </location>
</feature>
<sequence>AFVDVEAAQGIDEVHGSCVRGVVSSINTYQMEYDPYSVRL</sequence>
<reference evidence="1 2" key="2">
    <citation type="journal article" date="2017" name="Front. Plant Sci.">
        <title>Gene Classification and Mining of Molecular Markers Useful in Red Clover (Trifolium pratense) Breeding.</title>
        <authorList>
            <person name="Istvanek J."/>
            <person name="Dluhosova J."/>
            <person name="Dluhos P."/>
            <person name="Patkova L."/>
            <person name="Nedelnik J."/>
            <person name="Repkova J."/>
        </authorList>
    </citation>
    <scope>NUCLEOTIDE SEQUENCE [LARGE SCALE GENOMIC DNA]</scope>
    <source>
        <strain evidence="2">cv. Tatra</strain>
        <tissue evidence="1">Young leaves</tissue>
    </source>
</reference>
<gene>
    <name evidence="1" type="ORF">L195_g055867</name>
</gene>
<dbReference type="Proteomes" id="UP000236291">
    <property type="component" value="Unassembled WGS sequence"/>
</dbReference>
<evidence type="ECO:0000313" key="2">
    <source>
        <dbReference type="Proteomes" id="UP000236291"/>
    </source>
</evidence>
<protein>
    <submittedName>
        <fullName evidence="1">Uncharacterized protein</fullName>
    </submittedName>
</protein>
<reference evidence="1 2" key="1">
    <citation type="journal article" date="2014" name="Am. J. Bot.">
        <title>Genome assembly and annotation for red clover (Trifolium pratense; Fabaceae).</title>
        <authorList>
            <person name="Istvanek J."/>
            <person name="Jaros M."/>
            <person name="Krenek A."/>
            <person name="Repkova J."/>
        </authorList>
    </citation>
    <scope>NUCLEOTIDE SEQUENCE [LARGE SCALE GENOMIC DNA]</scope>
    <source>
        <strain evidence="2">cv. Tatra</strain>
        <tissue evidence="1">Young leaves</tissue>
    </source>
</reference>
<name>A0A2K3KNJ1_TRIPR</name>
<organism evidence="1 2">
    <name type="scientific">Trifolium pratense</name>
    <name type="common">Red clover</name>
    <dbReference type="NCBI Taxonomy" id="57577"/>
    <lineage>
        <taxon>Eukaryota</taxon>
        <taxon>Viridiplantae</taxon>
        <taxon>Streptophyta</taxon>
        <taxon>Embryophyta</taxon>
        <taxon>Tracheophyta</taxon>
        <taxon>Spermatophyta</taxon>
        <taxon>Magnoliopsida</taxon>
        <taxon>eudicotyledons</taxon>
        <taxon>Gunneridae</taxon>
        <taxon>Pentapetalae</taxon>
        <taxon>rosids</taxon>
        <taxon>fabids</taxon>
        <taxon>Fabales</taxon>
        <taxon>Fabaceae</taxon>
        <taxon>Papilionoideae</taxon>
        <taxon>50 kb inversion clade</taxon>
        <taxon>NPAAA clade</taxon>
        <taxon>Hologalegina</taxon>
        <taxon>IRL clade</taxon>
        <taxon>Trifolieae</taxon>
        <taxon>Trifolium</taxon>
    </lineage>
</organism>
<proteinExistence type="predicted"/>
<comment type="caution">
    <text evidence="1">The sequence shown here is derived from an EMBL/GenBank/DDBJ whole genome shotgun (WGS) entry which is preliminary data.</text>
</comment>